<name>A0A212C5Z3_CEREH</name>
<proteinExistence type="predicted"/>
<gene>
    <name evidence="1" type="ORF">Celaphus_00018735</name>
</gene>
<feature type="non-terminal residue" evidence="1">
    <location>
        <position position="1"/>
    </location>
</feature>
<dbReference type="AlphaFoldDB" id="A0A212C5Z3"/>
<evidence type="ECO:0000313" key="1">
    <source>
        <dbReference type="EMBL" id="OWK01403.1"/>
    </source>
</evidence>
<dbReference type="OrthoDB" id="9713911at2759"/>
<reference evidence="1 2" key="1">
    <citation type="journal article" date="2018" name="Mol. Genet. Genomics">
        <title>The red deer Cervus elaphus genome CerEla1.0: sequencing, annotating, genes, and chromosomes.</title>
        <authorList>
            <person name="Bana N.A."/>
            <person name="Nyiri A."/>
            <person name="Nagy J."/>
            <person name="Frank K."/>
            <person name="Nagy T."/>
            <person name="Steger V."/>
            <person name="Schiller M."/>
            <person name="Lakatos P."/>
            <person name="Sugar L."/>
            <person name="Horn P."/>
            <person name="Barta E."/>
            <person name="Orosz L."/>
        </authorList>
    </citation>
    <scope>NUCLEOTIDE SEQUENCE [LARGE SCALE GENOMIC DNA]</scope>
    <source>
        <strain evidence="1">Hungarian</strain>
    </source>
</reference>
<comment type="caution">
    <text evidence="1">The sequence shown here is derived from an EMBL/GenBank/DDBJ whole genome shotgun (WGS) entry which is preliminary data.</text>
</comment>
<organism evidence="1 2">
    <name type="scientific">Cervus elaphus hippelaphus</name>
    <name type="common">European red deer</name>
    <dbReference type="NCBI Taxonomy" id="46360"/>
    <lineage>
        <taxon>Eukaryota</taxon>
        <taxon>Metazoa</taxon>
        <taxon>Chordata</taxon>
        <taxon>Craniata</taxon>
        <taxon>Vertebrata</taxon>
        <taxon>Euteleostomi</taxon>
        <taxon>Mammalia</taxon>
        <taxon>Eutheria</taxon>
        <taxon>Laurasiatheria</taxon>
        <taxon>Artiodactyla</taxon>
        <taxon>Ruminantia</taxon>
        <taxon>Pecora</taxon>
        <taxon>Cervidae</taxon>
        <taxon>Cervinae</taxon>
        <taxon>Cervus</taxon>
    </lineage>
</organism>
<dbReference type="EMBL" id="MKHE01000028">
    <property type="protein sequence ID" value="OWK01403.1"/>
    <property type="molecule type" value="Genomic_DNA"/>
</dbReference>
<protein>
    <submittedName>
        <fullName evidence="1">Uncharacterized protein</fullName>
    </submittedName>
</protein>
<evidence type="ECO:0000313" key="2">
    <source>
        <dbReference type="Proteomes" id="UP000242450"/>
    </source>
</evidence>
<keyword evidence="2" id="KW-1185">Reference proteome</keyword>
<sequence length="68" mass="7031">NNALLQVLEEVLEPLGRDSVFFSDGPAEAPVTNGSAVAGPALNDDLDIFGPMISNPLPATVMPPAQKT</sequence>
<dbReference type="Proteomes" id="UP000242450">
    <property type="component" value="Chromosome 28"/>
</dbReference>
<accession>A0A212C5Z3</accession>